<evidence type="ECO:0000313" key="2">
    <source>
        <dbReference type="EMBL" id="KAF5185199.1"/>
    </source>
</evidence>
<evidence type="ECO:0000259" key="1">
    <source>
        <dbReference type="PROSITE" id="PS50879"/>
    </source>
</evidence>
<dbReference type="InterPro" id="IPR036397">
    <property type="entry name" value="RNaseH_sf"/>
</dbReference>
<proteinExistence type="predicted"/>
<sequence>MILWEIWRERCSKKYEEKHQWQACSIIFRIRFWIIRMCERFNPTRRSSAEFLKTIGTMGIKHKDPPIQAPKIIFWQSPPGNFVALNVDGACQDGLAAGGGVIRNSYGLHIANFFSFYEEGTNNFAETRALLDGLVMCEELCLDLVQIQTDSMLVVKWFLKLIDIPWHLKLWWKKIRDLTRSMNIQIIHTYREGNYVADYLSKKGINIA</sequence>
<comment type="caution">
    <text evidence="2">The sequence shown here is derived from an EMBL/GenBank/DDBJ whole genome shotgun (WGS) entry which is preliminary data.</text>
</comment>
<dbReference type="Pfam" id="PF13456">
    <property type="entry name" value="RVT_3"/>
    <property type="match status" value="1"/>
</dbReference>
<dbReference type="OrthoDB" id="818613at2759"/>
<keyword evidence="3" id="KW-1185">Reference proteome</keyword>
<evidence type="ECO:0000313" key="3">
    <source>
        <dbReference type="Proteomes" id="UP000554482"/>
    </source>
</evidence>
<feature type="domain" description="RNase H type-1" evidence="1">
    <location>
        <begin position="79"/>
        <end position="206"/>
    </location>
</feature>
<feature type="non-terminal residue" evidence="2">
    <location>
        <position position="208"/>
    </location>
</feature>
<dbReference type="SUPFAM" id="SSF53098">
    <property type="entry name" value="Ribonuclease H-like"/>
    <property type="match status" value="1"/>
</dbReference>
<organism evidence="2 3">
    <name type="scientific">Thalictrum thalictroides</name>
    <name type="common">Rue-anemone</name>
    <name type="synonym">Anemone thalictroides</name>
    <dbReference type="NCBI Taxonomy" id="46969"/>
    <lineage>
        <taxon>Eukaryota</taxon>
        <taxon>Viridiplantae</taxon>
        <taxon>Streptophyta</taxon>
        <taxon>Embryophyta</taxon>
        <taxon>Tracheophyta</taxon>
        <taxon>Spermatophyta</taxon>
        <taxon>Magnoliopsida</taxon>
        <taxon>Ranunculales</taxon>
        <taxon>Ranunculaceae</taxon>
        <taxon>Thalictroideae</taxon>
        <taxon>Thalictrum</taxon>
    </lineage>
</organism>
<dbReference type="InterPro" id="IPR002156">
    <property type="entry name" value="RNaseH_domain"/>
</dbReference>
<dbReference type="PROSITE" id="PS50879">
    <property type="entry name" value="RNASE_H_1"/>
    <property type="match status" value="1"/>
</dbReference>
<dbReference type="Gene3D" id="3.30.420.10">
    <property type="entry name" value="Ribonuclease H-like superfamily/Ribonuclease H"/>
    <property type="match status" value="1"/>
</dbReference>
<dbReference type="PANTHER" id="PTHR47723">
    <property type="entry name" value="OS05G0353850 PROTEIN"/>
    <property type="match status" value="1"/>
</dbReference>
<dbReference type="PANTHER" id="PTHR47723:SF19">
    <property type="entry name" value="POLYNUCLEOTIDYL TRANSFERASE, RIBONUCLEASE H-LIKE SUPERFAMILY PROTEIN"/>
    <property type="match status" value="1"/>
</dbReference>
<accession>A0A7J6VJA5</accession>
<dbReference type="Proteomes" id="UP000554482">
    <property type="component" value="Unassembled WGS sequence"/>
</dbReference>
<dbReference type="InterPro" id="IPR053151">
    <property type="entry name" value="RNase_H-like"/>
</dbReference>
<dbReference type="EMBL" id="JABWDY010031019">
    <property type="protein sequence ID" value="KAF5185199.1"/>
    <property type="molecule type" value="Genomic_DNA"/>
</dbReference>
<protein>
    <recommendedName>
        <fullName evidence="1">RNase H type-1 domain-containing protein</fullName>
    </recommendedName>
</protein>
<dbReference type="GO" id="GO:0003676">
    <property type="term" value="F:nucleic acid binding"/>
    <property type="evidence" value="ECO:0007669"/>
    <property type="project" value="InterPro"/>
</dbReference>
<dbReference type="InterPro" id="IPR044730">
    <property type="entry name" value="RNase_H-like_dom_plant"/>
</dbReference>
<reference evidence="2 3" key="1">
    <citation type="submission" date="2020-06" db="EMBL/GenBank/DDBJ databases">
        <title>Transcriptomic and genomic resources for Thalictrum thalictroides and T. hernandezii: Facilitating candidate gene discovery in an emerging model plant lineage.</title>
        <authorList>
            <person name="Arias T."/>
            <person name="Riano-Pachon D.M."/>
            <person name="Di Stilio V.S."/>
        </authorList>
    </citation>
    <scope>NUCLEOTIDE SEQUENCE [LARGE SCALE GENOMIC DNA]</scope>
    <source>
        <strain evidence="3">cv. WT478/WT964</strain>
        <tissue evidence="2">Leaves</tissue>
    </source>
</reference>
<dbReference type="GO" id="GO:0004523">
    <property type="term" value="F:RNA-DNA hybrid ribonuclease activity"/>
    <property type="evidence" value="ECO:0007669"/>
    <property type="project" value="InterPro"/>
</dbReference>
<gene>
    <name evidence="2" type="ORF">FRX31_025214</name>
</gene>
<name>A0A7J6VJA5_THATH</name>
<dbReference type="AlphaFoldDB" id="A0A7J6VJA5"/>
<dbReference type="CDD" id="cd06222">
    <property type="entry name" value="RNase_H_like"/>
    <property type="match status" value="1"/>
</dbReference>
<dbReference type="InterPro" id="IPR012337">
    <property type="entry name" value="RNaseH-like_sf"/>
</dbReference>